<protein>
    <submittedName>
        <fullName evidence="2">Methyltransferase type 11</fullName>
    </submittedName>
</protein>
<accession>A0A0G1P2Y7</accession>
<dbReference type="Proteomes" id="UP000034175">
    <property type="component" value="Unassembled WGS sequence"/>
</dbReference>
<dbReference type="CDD" id="cd02440">
    <property type="entry name" value="AdoMet_MTases"/>
    <property type="match status" value="1"/>
</dbReference>
<evidence type="ECO:0000313" key="3">
    <source>
        <dbReference type="Proteomes" id="UP000034175"/>
    </source>
</evidence>
<dbReference type="GO" id="GO:0008168">
    <property type="term" value="F:methyltransferase activity"/>
    <property type="evidence" value="ECO:0007669"/>
    <property type="project" value="UniProtKB-KW"/>
</dbReference>
<gene>
    <name evidence="2" type="ORF">UX39_C0002G0043</name>
</gene>
<evidence type="ECO:0000259" key="1">
    <source>
        <dbReference type="Pfam" id="PF13847"/>
    </source>
</evidence>
<name>A0A0G1P2Y7_9BACT</name>
<dbReference type="AlphaFoldDB" id="A0A0G1P2Y7"/>
<evidence type="ECO:0000313" key="2">
    <source>
        <dbReference type="EMBL" id="KKU27264.1"/>
    </source>
</evidence>
<dbReference type="InterPro" id="IPR029063">
    <property type="entry name" value="SAM-dependent_MTases_sf"/>
</dbReference>
<dbReference type="SUPFAM" id="SSF53335">
    <property type="entry name" value="S-adenosyl-L-methionine-dependent methyltransferases"/>
    <property type="match status" value="1"/>
</dbReference>
<proteinExistence type="predicted"/>
<organism evidence="2 3">
    <name type="scientific">Candidatus Magasanikbacteria bacterium GW2011_GWA2_46_17</name>
    <dbReference type="NCBI Taxonomy" id="1619042"/>
    <lineage>
        <taxon>Bacteria</taxon>
        <taxon>Candidatus Magasanikiibacteriota</taxon>
    </lineage>
</organism>
<keyword evidence="2" id="KW-0808">Transferase</keyword>
<dbReference type="GO" id="GO:0032259">
    <property type="term" value="P:methylation"/>
    <property type="evidence" value="ECO:0007669"/>
    <property type="project" value="UniProtKB-KW"/>
</dbReference>
<comment type="caution">
    <text evidence="2">The sequence shown here is derived from an EMBL/GenBank/DDBJ whole genome shotgun (WGS) entry which is preliminary data.</text>
</comment>
<reference evidence="2 3" key="1">
    <citation type="journal article" date="2015" name="Nature">
        <title>rRNA introns, odd ribosomes, and small enigmatic genomes across a large radiation of phyla.</title>
        <authorList>
            <person name="Brown C.T."/>
            <person name="Hug L.A."/>
            <person name="Thomas B.C."/>
            <person name="Sharon I."/>
            <person name="Castelle C.J."/>
            <person name="Singh A."/>
            <person name="Wilkins M.J."/>
            <person name="Williams K.H."/>
            <person name="Banfield J.F."/>
        </authorList>
    </citation>
    <scope>NUCLEOTIDE SEQUENCE [LARGE SCALE GENOMIC DNA]</scope>
</reference>
<sequence>MDLAGIQEGHRVADLGCGSHGAFVFEAARRIGKSGRVYAVDIQKRVLEAIASKRKIWPTTGQIELVWSNLEKYGATTIPAGSLDVAFLINVLNQSPHHDAILKEAARLLRPGGVLLVVDWERLDAPFAPKGCCVASPDELKQYTQVAHLQCDSSFVSSPYHFGLRFIKQEEVV</sequence>
<feature type="domain" description="Methyltransferase" evidence="1">
    <location>
        <begin position="7"/>
        <end position="121"/>
    </location>
</feature>
<keyword evidence="2" id="KW-0489">Methyltransferase</keyword>
<dbReference type="PANTHER" id="PTHR43591">
    <property type="entry name" value="METHYLTRANSFERASE"/>
    <property type="match status" value="1"/>
</dbReference>
<dbReference type="Pfam" id="PF13847">
    <property type="entry name" value="Methyltransf_31"/>
    <property type="match status" value="1"/>
</dbReference>
<dbReference type="Gene3D" id="3.40.50.150">
    <property type="entry name" value="Vaccinia Virus protein VP39"/>
    <property type="match status" value="1"/>
</dbReference>
<dbReference type="InterPro" id="IPR025714">
    <property type="entry name" value="Methyltranfer_dom"/>
</dbReference>
<dbReference type="EMBL" id="LCMA01000002">
    <property type="protein sequence ID" value="KKU27264.1"/>
    <property type="molecule type" value="Genomic_DNA"/>
</dbReference>